<name>A0A0A8YD58_ARUDO</name>
<organism evidence="1">
    <name type="scientific">Arundo donax</name>
    <name type="common">Giant reed</name>
    <name type="synonym">Donax arundinaceus</name>
    <dbReference type="NCBI Taxonomy" id="35708"/>
    <lineage>
        <taxon>Eukaryota</taxon>
        <taxon>Viridiplantae</taxon>
        <taxon>Streptophyta</taxon>
        <taxon>Embryophyta</taxon>
        <taxon>Tracheophyta</taxon>
        <taxon>Spermatophyta</taxon>
        <taxon>Magnoliopsida</taxon>
        <taxon>Liliopsida</taxon>
        <taxon>Poales</taxon>
        <taxon>Poaceae</taxon>
        <taxon>PACMAD clade</taxon>
        <taxon>Arundinoideae</taxon>
        <taxon>Arundineae</taxon>
        <taxon>Arundo</taxon>
    </lineage>
</organism>
<reference evidence="1" key="1">
    <citation type="submission" date="2014-09" db="EMBL/GenBank/DDBJ databases">
        <authorList>
            <person name="Magalhaes I.L.F."/>
            <person name="Oliveira U."/>
            <person name="Santos F.R."/>
            <person name="Vidigal T.H.D.A."/>
            <person name="Brescovit A.D."/>
            <person name="Santos A.J."/>
        </authorList>
    </citation>
    <scope>NUCLEOTIDE SEQUENCE</scope>
    <source>
        <tissue evidence="1">Shoot tissue taken approximately 20 cm above the soil surface</tissue>
    </source>
</reference>
<dbReference type="AlphaFoldDB" id="A0A0A8YD58"/>
<proteinExistence type="predicted"/>
<protein>
    <submittedName>
        <fullName evidence="1">Uncharacterized protein</fullName>
    </submittedName>
</protein>
<accession>A0A0A8YD58</accession>
<sequence>MPFMLLATQWVWAKALRPKAVKIVPMFFLGRINRWYP</sequence>
<dbReference type="EMBL" id="GBRH01274131">
    <property type="protein sequence ID" value="JAD23764.1"/>
    <property type="molecule type" value="Transcribed_RNA"/>
</dbReference>
<evidence type="ECO:0000313" key="1">
    <source>
        <dbReference type="EMBL" id="JAD23764.1"/>
    </source>
</evidence>
<reference evidence="1" key="2">
    <citation type="journal article" date="2015" name="Data Brief">
        <title>Shoot transcriptome of the giant reed, Arundo donax.</title>
        <authorList>
            <person name="Barrero R.A."/>
            <person name="Guerrero F.D."/>
            <person name="Moolhuijzen P."/>
            <person name="Goolsby J.A."/>
            <person name="Tidwell J."/>
            <person name="Bellgard S.E."/>
            <person name="Bellgard M.I."/>
        </authorList>
    </citation>
    <scope>NUCLEOTIDE SEQUENCE</scope>
    <source>
        <tissue evidence="1">Shoot tissue taken approximately 20 cm above the soil surface</tissue>
    </source>
</reference>